<accession>A0ABX1CMF3</accession>
<sequence>MVGLFVLLLLAAIAGSRMMGELRVAGSRNGPTVRINIGDLIQEGRKLCG</sequence>
<organism evidence="1 2">
    <name type="scientific">Sphingomonas corticis</name>
    <dbReference type="NCBI Taxonomy" id="2722791"/>
    <lineage>
        <taxon>Bacteria</taxon>
        <taxon>Pseudomonadati</taxon>
        <taxon>Pseudomonadota</taxon>
        <taxon>Alphaproteobacteria</taxon>
        <taxon>Sphingomonadales</taxon>
        <taxon>Sphingomonadaceae</taxon>
        <taxon>Sphingomonas</taxon>
    </lineage>
</organism>
<evidence type="ECO:0000313" key="2">
    <source>
        <dbReference type="Proteomes" id="UP000732399"/>
    </source>
</evidence>
<dbReference type="EMBL" id="JAAVJH010000006">
    <property type="protein sequence ID" value="NJR79161.1"/>
    <property type="molecule type" value="Genomic_DNA"/>
</dbReference>
<gene>
    <name evidence="1" type="ORF">HBH26_11255</name>
</gene>
<keyword evidence="2" id="KW-1185">Reference proteome</keyword>
<dbReference type="Proteomes" id="UP000732399">
    <property type="component" value="Unassembled WGS sequence"/>
</dbReference>
<dbReference type="RefSeq" id="WP_168134710.1">
    <property type="nucleotide sequence ID" value="NZ_JAAVJH010000006.1"/>
</dbReference>
<evidence type="ECO:0000313" key="1">
    <source>
        <dbReference type="EMBL" id="NJR79161.1"/>
    </source>
</evidence>
<name>A0ABX1CMF3_9SPHN</name>
<proteinExistence type="predicted"/>
<protein>
    <submittedName>
        <fullName evidence="1">Uncharacterized protein</fullName>
    </submittedName>
</protein>
<reference evidence="1 2" key="1">
    <citation type="submission" date="2020-03" db="EMBL/GenBank/DDBJ databases">
        <authorList>
            <person name="Wang L."/>
            <person name="He N."/>
            <person name="Li Y."/>
            <person name="Fang Y."/>
            <person name="Zhang F."/>
        </authorList>
    </citation>
    <scope>NUCLEOTIDE SEQUENCE [LARGE SCALE GENOMIC DNA]</scope>
    <source>
        <strain evidence="1 2">36D10-4-7</strain>
    </source>
</reference>
<comment type="caution">
    <text evidence="1">The sequence shown here is derived from an EMBL/GenBank/DDBJ whole genome shotgun (WGS) entry which is preliminary data.</text>
</comment>